<feature type="signal peptide" evidence="6">
    <location>
        <begin position="1"/>
        <end position="21"/>
    </location>
</feature>
<comment type="subcellular location">
    <subcellularLocation>
        <location evidence="1">Secreted</location>
    </subcellularLocation>
</comment>
<dbReference type="GO" id="GO:0005576">
    <property type="term" value="C:extracellular region"/>
    <property type="evidence" value="ECO:0007669"/>
    <property type="project" value="UniProtKB-SubCell"/>
</dbReference>
<evidence type="ECO:0000256" key="4">
    <source>
        <dbReference type="ARBA" id="ARBA00022525"/>
    </source>
</evidence>
<evidence type="ECO:0000256" key="2">
    <source>
        <dbReference type="ARBA" id="ARBA00009635"/>
    </source>
</evidence>
<comment type="caution">
    <text evidence="7">The sequence shown here is derived from an EMBL/GenBank/DDBJ whole genome shotgun (WGS) entry which is preliminary data.</text>
</comment>
<evidence type="ECO:0000256" key="5">
    <source>
        <dbReference type="ARBA" id="ARBA00022729"/>
    </source>
</evidence>
<dbReference type="GO" id="GO:0045823">
    <property type="term" value="P:positive regulation of heart contraction"/>
    <property type="evidence" value="ECO:0007669"/>
    <property type="project" value="InterPro"/>
</dbReference>
<evidence type="ECO:0000313" key="8">
    <source>
        <dbReference type="Proteomes" id="UP000192578"/>
    </source>
</evidence>
<proteinExistence type="inferred from homology"/>
<dbReference type="Pfam" id="PF17308">
    <property type="entry name" value="Corazonin"/>
    <property type="match status" value="1"/>
</dbReference>
<gene>
    <name evidence="7" type="ORF">BV898_01599</name>
</gene>
<comment type="similarity">
    <text evidence="2">Belongs to the corazonin family.</text>
</comment>
<accession>A0A1W0XAI0</accession>
<dbReference type="InterPro" id="IPR020190">
    <property type="entry name" value="Procorazonin"/>
</dbReference>
<keyword evidence="8" id="KW-1185">Reference proteome</keyword>
<keyword evidence="5 6" id="KW-0732">Signal</keyword>
<evidence type="ECO:0000256" key="3">
    <source>
        <dbReference type="ARBA" id="ARBA00014144"/>
    </source>
</evidence>
<keyword evidence="4" id="KW-0964">Secreted</keyword>
<feature type="chain" id="PRO_5012958255" description="Pro-corazonin" evidence="6">
    <location>
        <begin position="22"/>
        <end position="120"/>
    </location>
</feature>
<evidence type="ECO:0000256" key="6">
    <source>
        <dbReference type="SAM" id="SignalP"/>
    </source>
</evidence>
<protein>
    <recommendedName>
        <fullName evidence="3">Pro-corazonin</fullName>
    </recommendedName>
</protein>
<dbReference type="EMBL" id="MTYJ01000006">
    <property type="protein sequence ID" value="OQV24539.1"/>
    <property type="molecule type" value="Genomic_DNA"/>
</dbReference>
<dbReference type="OrthoDB" id="6436322at2759"/>
<sequence>MWKSIVALCILVLSIWTLVCTSQQYQYSRGWTPGKRSGAGPFAMLPKALASATEDNFSQPQHDGIYNGQLRSLPSASAFQTVCLTVEEMENLQRSAYVAGLYKEKPPFGHGEDRAGDFRF</sequence>
<organism evidence="7 8">
    <name type="scientific">Hypsibius exemplaris</name>
    <name type="common">Freshwater tardigrade</name>
    <dbReference type="NCBI Taxonomy" id="2072580"/>
    <lineage>
        <taxon>Eukaryota</taxon>
        <taxon>Metazoa</taxon>
        <taxon>Ecdysozoa</taxon>
        <taxon>Tardigrada</taxon>
        <taxon>Eutardigrada</taxon>
        <taxon>Parachela</taxon>
        <taxon>Hypsibioidea</taxon>
        <taxon>Hypsibiidae</taxon>
        <taxon>Hypsibius</taxon>
    </lineage>
</organism>
<evidence type="ECO:0000256" key="1">
    <source>
        <dbReference type="ARBA" id="ARBA00004613"/>
    </source>
</evidence>
<name>A0A1W0XAI0_HYPEX</name>
<dbReference type="GO" id="GO:0071858">
    <property type="term" value="F:corazonin receptor binding"/>
    <property type="evidence" value="ECO:0007669"/>
    <property type="project" value="InterPro"/>
</dbReference>
<reference evidence="8" key="1">
    <citation type="submission" date="2017-01" db="EMBL/GenBank/DDBJ databases">
        <title>Comparative genomics of anhydrobiosis in the tardigrade Hypsibius dujardini.</title>
        <authorList>
            <person name="Yoshida Y."/>
            <person name="Koutsovoulos G."/>
            <person name="Laetsch D."/>
            <person name="Stevens L."/>
            <person name="Kumar S."/>
            <person name="Horikawa D."/>
            <person name="Ishino K."/>
            <person name="Komine S."/>
            <person name="Tomita M."/>
            <person name="Blaxter M."/>
            <person name="Arakawa K."/>
        </authorList>
    </citation>
    <scope>NUCLEOTIDE SEQUENCE [LARGE SCALE GENOMIC DNA]</scope>
    <source>
        <strain evidence="8">Z151</strain>
    </source>
</reference>
<dbReference type="AlphaFoldDB" id="A0A1W0XAI0"/>
<dbReference type="Proteomes" id="UP000192578">
    <property type="component" value="Unassembled WGS sequence"/>
</dbReference>
<evidence type="ECO:0000313" key="7">
    <source>
        <dbReference type="EMBL" id="OQV24539.1"/>
    </source>
</evidence>